<feature type="transmembrane region" description="Helical" evidence="5">
    <location>
        <begin position="191"/>
        <end position="213"/>
    </location>
</feature>
<feature type="transmembrane region" description="Helical" evidence="5">
    <location>
        <begin position="244"/>
        <end position="267"/>
    </location>
</feature>
<comment type="subcellular location">
    <subcellularLocation>
        <location evidence="1">Membrane</location>
    </subcellularLocation>
</comment>
<comment type="caution">
    <text evidence="7">The sequence shown here is derived from an EMBL/GenBank/DDBJ whole genome shotgun (WGS) entry which is preliminary data.</text>
</comment>
<dbReference type="PANTHER" id="PTHR26451:SF928">
    <property type="entry name" value="G-PROTEIN COUPLED RECEPTOR 148-RELATED"/>
    <property type="match status" value="1"/>
</dbReference>
<feature type="transmembrane region" description="Helical" evidence="5">
    <location>
        <begin position="288"/>
        <end position="310"/>
    </location>
</feature>
<evidence type="ECO:0000256" key="4">
    <source>
        <dbReference type="ARBA" id="ARBA00023136"/>
    </source>
</evidence>
<evidence type="ECO:0000313" key="7">
    <source>
        <dbReference type="EMBL" id="KAL2097045.1"/>
    </source>
</evidence>
<feature type="transmembrane region" description="Helical" evidence="5">
    <location>
        <begin position="74"/>
        <end position="97"/>
    </location>
</feature>
<dbReference type="PANTHER" id="PTHR26451">
    <property type="entry name" value="G_PROTEIN_RECEP_F1_2 DOMAIN-CONTAINING PROTEIN"/>
    <property type="match status" value="1"/>
</dbReference>
<keyword evidence="2 5" id="KW-0812">Transmembrane</keyword>
<evidence type="ECO:0000256" key="5">
    <source>
        <dbReference type="SAM" id="Phobius"/>
    </source>
</evidence>
<reference evidence="7 8" key="1">
    <citation type="submission" date="2024-09" db="EMBL/GenBank/DDBJ databases">
        <title>A chromosome-level genome assembly of Gray's grenadier anchovy, Coilia grayii.</title>
        <authorList>
            <person name="Fu Z."/>
        </authorList>
    </citation>
    <scope>NUCLEOTIDE SEQUENCE [LARGE SCALE GENOMIC DNA]</scope>
    <source>
        <strain evidence="7">G4</strain>
        <tissue evidence="7">Muscle</tissue>
    </source>
</reference>
<keyword evidence="8" id="KW-1185">Reference proteome</keyword>
<keyword evidence="4 5" id="KW-0472">Membrane</keyword>
<dbReference type="AlphaFoldDB" id="A0ABD1KCX0"/>
<feature type="transmembrane region" description="Helical" evidence="5">
    <location>
        <begin position="220"/>
        <end position="238"/>
    </location>
</feature>
<dbReference type="PROSITE" id="PS50262">
    <property type="entry name" value="G_PROTEIN_RECEP_F1_2"/>
    <property type="match status" value="1"/>
</dbReference>
<name>A0ABD1KCX0_9TELE</name>
<evidence type="ECO:0000259" key="6">
    <source>
        <dbReference type="PROSITE" id="PS50262"/>
    </source>
</evidence>
<evidence type="ECO:0000256" key="1">
    <source>
        <dbReference type="ARBA" id="ARBA00004370"/>
    </source>
</evidence>
<keyword evidence="3 5" id="KW-1133">Transmembrane helix</keyword>
<dbReference type="InterPro" id="IPR017452">
    <property type="entry name" value="GPCR_Rhodpsn_7TM"/>
</dbReference>
<gene>
    <name evidence="7" type="ORF">ACEWY4_006252</name>
</gene>
<feature type="transmembrane region" description="Helical" evidence="5">
    <location>
        <begin position="140"/>
        <end position="158"/>
    </location>
</feature>
<dbReference type="InterPro" id="IPR000276">
    <property type="entry name" value="GPCR_Rhodpsn"/>
</dbReference>
<sequence length="372" mass="41311">MATAAHERVMSSSALEEAGDFFMSLLCAFGNWYNGSGFAEEHSRLSTGPNASQSQVELFAREWSVFLLPRPTRLLQVCPILGFLAAGLVTPLILSRVLTDARLRQQTRFLLLANALLSDLLFLSVYMISTCLNVSNVLMSDYACASLLFLLGVLYFAGILSAKAMVLDTTLAVLAPLRYLALWPLSRTKGAIATIWLVSVLFPAASVGTFLWYHATAPCSLHICSLPLVLVLTVSHSWPMQMSMLLTVTGILVILLLVLSGYLALCWQTWQAGVWRGERSSRARGTFLIHYLHLFLSFCPMLVLAIELLLCYRHRILDLRANLWVSLVVCNVLLVLPKALAPYLYGLRYRDLSAALFAFFRPRRTSAVSPET</sequence>
<feature type="transmembrane region" description="Helical" evidence="5">
    <location>
        <begin position="109"/>
        <end position="128"/>
    </location>
</feature>
<feature type="domain" description="G-protein coupled receptors family 1 profile" evidence="6">
    <location>
        <begin position="89"/>
        <end position="345"/>
    </location>
</feature>
<evidence type="ECO:0000256" key="3">
    <source>
        <dbReference type="ARBA" id="ARBA00022989"/>
    </source>
</evidence>
<dbReference type="Pfam" id="PF00001">
    <property type="entry name" value="7tm_1"/>
    <property type="match status" value="1"/>
</dbReference>
<dbReference type="SUPFAM" id="SSF81321">
    <property type="entry name" value="Family A G protein-coupled receptor-like"/>
    <property type="match status" value="1"/>
</dbReference>
<evidence type="ECO:0000313" key="8">
    <source>
        <dbReference type="Proteomes" id="UP001591681"/>
    </source>
</evidence>
<dbReference type="EMBL" id="JBHFQA010000006">
    <property type="protein sequence ID" value="KAL2097045.1"/>
    <property type="molecule type" value="Genomic_DNA"/>
</dbReference>
<dbReference type="Gene3D" id="1.20.1070.10">
    <property type="entry name" value="Rhodopsin 7-helix transmembrane proteins"/>
    <property type="match status" value="1"/>
</dbReference>
<evidence type="ECO:0000256" key="2">
    <source>
        <dbReference type="ARBA" id="ARBA00022692"/>
    </source>
</evidence>
<dbReference type="CDD" id="cd00637">
    <property type="entry name" value="7tm_classA_rhodopsin-like"/>
    <property type="match status" value="1"/>
</dbReference>
<dbReference type="Proteomes" id="UP001591681">
    <property type="component" value="Unassembled WGS sequence"/>
</dbReference>
<proteinExistence type="predicted"/>
<dbReference type="GO" id="GO:0016020">
    <property type="term" value="C:membrane"/>
    <property type="evidence" value="ECO:0007669"/>
    <property type="project" value="UniProtKB-SubCell"/>
</dbReference>
<protein>
    <recommendedName>
        <fullName evidence="6">G-protein coupled receptors family 1 profile domain-containing protein</fullName>
    </recommendedName>
</protein>
<organism evidence="7 8">
    <name type="scientific">Coilia grayii</name>
    <name type="common">Gray's grenadier anchovy</name>
    <dbReference type="NCBI Taxonomy" id="363190"/>
    <lineage>
        <taxon>Eukaryota</taxon>
        <taxon>Metazoa</taxon>
        <taxon>Chordata</taxon>
        <taxon>Craniata</taxon>
        <taxon>Vertebrata</taxon>
        <taxon>Euteleostomi</taxon>
        <taxon>Actinopterygii</taxon>
        <taxon>Neopterygii</taxon>
        <taxon>Teleostei</taxon>
        <taxon>Clupei</taxon>
        <taxon>Clupeiformes</taxon>
        <taxon>Clupeoidei</taxon>
        <taxon>Engraulidae</taxon>
        <taxon>Coilinae</taxon>
        <taxon>Coilia</taxon>
    </lineage>
</organism>
<accession>A0ABD1KCX0</accession>
<dbReference type="InterPro" id="IPR052921">
    <property type="entry name" value="GPCR1_Superfamily_Member"/>
</dbReference>
<feature type="transmembrane region" description="Helical" evidence="5">
    <location>
        <begin position="322"/>
        <end position="345"/>
    </location>
</feature>